<name>A0AAN6V922_9PEZI</name>
<organism evidence="2 3">
    <name type="scientific">Dichotomopilus funicola</name>
    <dbReference type="NCBI Taxonomy" id="1934379"/>
    <lineage>
        <taxon>Eukaryota</taxon>
        <taxon>Fungi</taxon>
        <taxon>Dikarya</taxon>
        <taxon>Ascomycota</taxon>
        <taxon>Pezizomycotina</taxon>
        <taxon>Sordariomycetes</taxon>
        <taxon>Sordariomycetidae</taxon>
        <taxon>Sordariales</taxon>
        <taxon>Chaetomiaceae</taxon>
        <taxon>Dichotomopilus</taxon>
    </lineage>
</organism>
<sequence length="74" mass="7989">MKTTLLLTLTALAVTTVHAYCDGTPDSTWWRDGDCSESTDPTCYNRCREAGYGCGGCGGWLYGECWCCSNDCAA</sequence>
<accession>A0AAN6V922</accession>
<feature type="signal peptide" evidence="1">
    <location>
        <begin position="1"/>
        <end position="19"/>
    </location>
</feature>
<reference evidence="2" key="1">
    <citation type="journal article" date="2023" name="Mol. Phylogenet. Evol.">
        <title>Genome-scale phylogeny and comparative genomics of the fungal order Sordariales.</title>
        <authorList>
            <person name="Hensen N."/>
            <person name="Bonometti L."/>
            <person name="Westerberg I."/>
            <person name="Brannstrom I.O."/>
            <person name="Guillou S."/>
            <person name="Cros-Aarteil S."/>
            <person name="Calhoun S."/>
            <person name="Haridas S."/>
            <person name="Kuo A."/>
            <person name="Mondo S."/>
            <person name="Pangilinan J."/>
            <person name="Riley R."/>
            <person name="LaButti K."/>
            <person name="Andreopoulos B."/>
            <person name="Lipzen A."/>
            <person name="Chen C."/>
            <person name="Yan M."/>
            <person name="Daum C."/>
            <person name="Ng V."/>
            <person name="Clum A."/>
            <person name="Steindorff A."/>
            <person name="Ohm R.A."/>
            <person name="Martin F."/>
            <person name="Silar P."/>
            <person name="Natvig D.O."/>
            <person name="Lalanne C."/>
            <person name="Gautier V."/>
            <person name="Ament-Velasquez S.L."/>
            <person name="Kruys A."/>
            <person name="Hutchinson M.I."/>
            <person name="Powell A.J."/>
            <person name="Barry K."/>
            <person name="Miller A.N."/>
            <person name="Grigoriev I.V."/>
            <person name="Debuchy R."/>
            <person name="Gladieux P."/>
            <person name="Hiltunen Thoren M."/>
            <person name="Johannesson H."/>
        </authorList>
    </citation>
    <scope>NUCLEOTIDE SEQUENCE</scope>
    <source>
        <strain evidence="2">CBS 141.50</strain>
    </source>
</reference>
<dbReference type="AlphaFoldDB" id="A0AAN6V922"/>
<evidence type="ECO:0000313" key="3">
    <source>
        <dbReference type="Proteomes" id="UP001302676"/>
    </source>
</evidence>
<dbReference type="GeneID" id="87815954"/>
<keyword evidence="3" id="KW-1185">Reference proteome</keyword>
<comment type="caution">
    <text evidence="2">The sequence shown here is derived from an EMBL/GenBank/DDBJ whole genome shotgun (WGS) entry which is preliminary data.</text>
</comment>
<dbReference type="EMBL" id="MU853557">
    <property type="protein sequence ID" value="KAK4147093.1"/>
    <property type="molecule type" value="Genomic_DNA"/>
</dbReference>
<dbReference type="RefSeq" id="XP_062640464.1">
    <property type="nucleotide sequence ID" value="XM_062779341.1"/>
</dbReference>
<gene>
    <name evidence="2" type="ORF">C8A04DRAFT_24887</name>
</gene>
<evidence type="ECO:0000313" key="2">
    <source>
        <dbReference type="EMBL" id="KAK4147093.1"/>
    </source>
</evidence>
<dbReference type="Proteomes" id="UP001302676">
    <property type="component" value="Unassembled WGS sequence"/>
</dbReference>
<proteinExistence type="predicted"/>
<feature type="chain" id="PRO_5042995282" evidence="1">
    <location>
        <begin position="20"/>
        <end position="74"/>
    </location>
</feature>
<reference evidence="2" key="2">
    <citation type="submission" date="2023-05" db="EMBL/GenBank/DDBJ databases">
        <authorList>
            <consortium name="Lawrence Berkeley National Laboratory"/>
            <person name="Steindorff A."/>
            <person name="Hensen N."/>
            <person name="Bonometti L."/>
            <person name="Westerberg I."/>
            <person name="Brannstrom I.O."/>
            <person name="Guillou S."/>
            <person name="Cros-Aarteil S."/>
            <person name="Calhoun S."/>
            <person name="Haridas S."/>
            <person name="Kuo A."/>
            <person name="Mondo S."/>
            <person name="Pangilinan J."/>
            <person name="Riley R."/>
            <person name="Labutti K."/>
            <person name="Andreopoulos B."/>
            <person name="Lipzen A."/>
            <person name="Chen C."/>
            <person name="Yanf M."/>
            <person name="Daum C."/>
            <person name="Ng V."/>
            <person name="Clum A."/>
            <person name="Ohm R."/>
            <person name="Martin F."/>
            <person name="Silar P."/>
            <person name="Natvig D."/>
            <person name="Lalanne C."/>
            <person name="Gautier V."/>
            <person name="Ament-Velasquez S.L."/>
            <person name="Kruys A."/>
            <person name="Hutchinson M.I."/>
            <person name="Powell A.J."/>
            <person name="Barry K."/>
            <person name="Miller A.N."/>
            <person name="Grigoriev I.V."/>
            <person name="Debuchy R."/>
            <person name="Gladieux P."/>
            <person name="Thoren M.H."/>
            <person name="Johannesson H."/>
        </authorList>
    </citation>
    <scope>NUCLEOTIDE SEQUENCE</scope>
    <source>
        <strain evidence="2">CBS 141.50</strain>
    </source>
</reference>
<keyword evidence="1" id="KW-0732">Signal</keyword>
<protein>
    <submittedName>
        <fullName evidence="2">Uncharacterized protein</fullName>
    </submittedName>
</protein>
<evidence type="ECO:0000256" key="1">
    <source>
        <dbReference type="SAM" id="SignalP"/>
    </source>
</evidence>